<organism evidence="1 2">
    <name type="scientific">Nesterenkonia flava</name>
    <dbReference type="NCBI Taxonomy" id="469799"/>
    <lineage>
        <taxon>Bacteria</taxon>
        <taxon>Bacillati</taxon>
        <taxon>Actinomycetota</taxon>
        <taxon>Actinomycetes</taxon>
        <taxon>Micrococcales</taxon>
        <taxon>Micrococcaceae</taxon>
        <taxon>Nesterenkonia</taxon>
    </lineage>
</organism>
<reference evidence="2" key="1">
    <citation type="submission" date="2023-07" db="EMBL/GenBank/DDBJ databases">
        <title>Description of three actinobacteria isolated from air of manufacturing shop in a pharmaceutical factory.</title>
        <authorList>
            <person name="Zhang D.-F."/>
        </authorList>
    </citation>
    <scope>NUCLEOTIDE SEQUENCE [LARGE SCALE GENOMIC DNA]</scope>
    <source>
        <strain evidence="2">CCTCC AB 207010</strain>
    </source>
</reference>
<evidence type="ECO:0000313" key="2">
    <source>
        <dbReference type="Proteomes" id="UP001260872"/>
    </source>
</evidence>
<gene>
    <name evidence="1" type="ORF">RH857_01330</name>
</gene>
<accession>A0ABU1FQ55</accession>
<evidence type="ECO:0000313" key="1">
    <source>
        <dbReference type="EMBL" id="MDR5710784.1"/>
    </source>
</evidence>
<dbReference type="Proteomes" id="UP001260872">
    <property type="component" value="Unassembled WGS sequence"/>
</dbReference>
<name>A0ABU1FQ55_9MICC</name>
<dbReference type="RefSeq" id="WP_310536175.1">
    <property type="nucleotide sequence ID" value="NZ_BAAAOC010000015.1"/>
</dbReference>
<comment type="caution">
    <text evidence="1">The sequence shown here is derived from an EMBL/GenBank/DDBJ whole genome shotgun (WGS) entry which is preliminary data.</text>
</comment>
<dbReference type="EMBL" id="JAVKGT010000002">
    <property type="protein sequence ID" value="MDR5710784.1"/>
    <property type="molecule type" value="Genomic_DNA"/>
</dbReference>
<evidence type="ECO:0008006" key="3">
    <source>
        <dbReference type="Google" id="ProtNLM"/>
    </source>
</evidence>
<dbReference type="Gene3D" id="2.20.25.10">
    <property type="match status" value="1"/>
</dbReference>
<dbReference type="SUPFAM" id="SSF158997">
    <property type="entry name" value="Trm112p-like"/>
    <property type="match status" value="1"/>
</dbReference>
<proteinExistence type="predicted"/>
<protein>
    <recommendedName>
        <fullName evidence="3">Trm112 family protein</fullName>
    </recommendedName>
</protein>
<keyword evidence="2" id="KW-1185">Reference proteome</keyword>
<sequence>MPSTPEGSTLLPDEILTILRCPVTGSPLRREGDELIATADESRRYRIEHGVPNLLPEETPA</sequence>